<sequence length="110" mass="12729">MTHVHRTDKDNFPYEAYHIYCSPGDAEYPEEPYNFRDPYSNPQPQDILQISSSSLGGLWDTGSPPAERYWSSDNLGIEIYMAENQFAEWSVKDFDIIIPDEGRGLNSRNY</sequence>
<comment type="caution">
    <text evidence="2">The sequence shown here is derived from an EMBL/GenBank/DDBJ whole genome shotgun (WGS) entry which is preliminary data.</text>
</comment>
<dbReference type="Pfam" id="PF24804">
    <property type="entry name" value="DUF7705"/>
    <property type="match status" value="2"/>
</dbReference>
<dbReference type="PANTHER" id="PTHR33916">
    <property type="entry name" value="EXPANSIN-LIKE EG45 DOMAIN-CONTAINING PROTEIN"/>
    <property type="match status" value="1"/>
</dbReference>
<feature type="domain" description="DUF7705" evidence="1">
    <location>
        <begin position="58"/>
        <end position="98"/>
    </location>
</feature>
<reference evidence="2" key="2">
    <citation type="journal article" date="2024" name="Plant">
        <title>Genomic evolution and insights into agronomic trait innovations of Sesamum species.</title>
        <authorList>
            <person name="Miao H."/>
            <person name="Wang L."/>
            <person name="Qu L."/>
            <person name="Liu H."/>
            <person name="Sun Y."/>
            <person name="Le M."/>
            <person name="Wang Q."/>
            <person name="Wei S."/>
            <person name="Zheng Y."/>
            <person name="Lin W."/>
            <person name="Duan Y."/>
            <person name="Cao H."/>
            <person name="Xiong S."/>
            <person name="Wang X."/>
            <person name="Wei L."/>
            <person name="Li C."/>
            <person name="Ma Q."/>
            <person name="Ju M."/>
            <person name="Zhao R."/>
            <person name="Li G."/>
            <person name="Mu C."/>
            <person name="Tian Q."/>
            <person name="Mei H."/>
            <person name="Zhang T."/>
            <person name="Gao T."/>
            <person name="Zhang H."/>
        </authorList>
    </citation>
    <scope>NUCLEOTIDE SEQUENCE</scope>
    <source>
        <strain evidence="2">KEN8</strain>
    </source>
</reference>
<protein>
    <recommendedName>
        <fullName evidence="1">DUF7705 domain-containing protein</fullName>
    </recommendedName>
</protein>
<gene>
    <name evidence="2" type="ORF">Scaly_2218500</name>
</gene>
<evidence type="ECO:0000313" key="2">
    <source>
        <dbReference type="EMBL" id="KAL0327859.1"/>
    </source>
</evidence>
<dbReference type="InterPro" id="IPR056122">
    <property type="entry name" value="DUF7705"/>
</dbReference>
<feature type="domain" description="DUF7705" evidence="1">
    <location>
        <begin position="2"/>
        <end position="51"/>
    </location>
</feature>
<dbReference type="EMBL" id="JACGWM010000014">
    <property type="protein sequence ID" value="KAL0327859.1"/>
    <property type="molecule type" value="Genomic_DNA"/>
</dbReference>
<reference evidence="2" key="1">
    <citation type="submission" date="2020-06" db="EMBL/GenBank/DDBJ databases">
        <authorList>
            <person name="Li T."/>
            <person name="Hu X."/>
            <person name="Zhang T."/>
            <person name="Song X."/>
            <person name="Zhang H."/>
            <person name="Dai N."/>
            <person name="Sheng W."/>
            <person name="Hou X."/>
            <person name="Wei L."/>
        </authorList>
    </citation>
    <scope>NUCLEOTIDE SEQUENCE</scope>
    <source>
        <strain evidence="2">KEN8</strain>
        <tissue evidence="2">Leaf</tissue>
    </source>
</reference>
<accession>A0AAW2M8Q1</accession>
<organism evidence="2">
    <name type="scientific">Sesamum calycinum</name>
    <dbReference type="NCBI Taxonomy" id="2727403"/>
    <lineage>
        <taxon>Eukaryota</taxon>
        <taxon>Viridiplantae</taxon>
        <taxon>Streptophyta</taxon>
        <taxon>Embryophyta</taxon>
        <taxon>Tracheophyta</taxon>
        <taxon>Spermatophyta</taxon>
        <taxon>Magnoliopsida</taxon>
        <taxon>eudicotyledons</taxon>
        <taxon>Gunneridae</taxon>
        <taxon>Pentapetalae</taxon>
        <taxon>asterids</taxon>
        <taxon>lamiids</taxon>
        <taxon>Lamiales</taxon>
        <taxon>Pedaliaceae</taxon>
        <taxon>Sesamum</taxon>
    </lineage>
</organism>
<proteinExistence type="predicted"/>
<name>A0AAW2M8Q1_9LAMI</name>
<dbReference type="PANTHER" id="PTHR33916:SF7">
    <property type="entry name" value="NEPROSIN DOMAIN-CONTAINING PROTEIN"/>
    <property type="match status" value="1"/>
</dbReference>
<evidence type="ECO:0000259" key="1">
    <source>
        <dbReference type="Pfam" id="PF24804"/>
    </source>
</evidence>
<dbReference type="AlphaFoldDB" id="A0AAW2M8Q1"/>